<feature type="transmembrane region" description="Helical" evidence="7">
    <location>
        <begin position="155"/>
        <end position="175"/>
    </location>
</feature>
<keyword evidence="6 7" id="KW-0472">Membrane</keyword>
<keyword evidence="5 7" id="KW-1133">Transmembrane helix</keyword>
<feature type="transmembrane region" description="Helical" evidence="7">
    <location>
        <begin position="181"/>
        <end position="199"/>
    </location>
</feature>
<dbReference type="GO" id="GO:0005886">
    <property type="term" value="C:plasma membrane"/>
    <property type="evidence" value="ECO:0007669"/>
    <property type="project" value="UniProtKB-SubCell"/>
</dbReference>
<keyword evidence="4 7" id="KW-0812">Transmembrane</keyword>
<evidence type="ECO:0000256" key="1">
    <source>
        <dbReference type="ARBA" id="ARBA00004651"/>
    </source>
</evidence>
<dbReference type="PROSITE" id="PS50850">
    <property type="entry name" value="MFS"/>
    <property type="match status" value="1"/>
</dbReference>
<dbReference type="GO" id="GO:0022857">
    <property type="term" value="F:transmembrane transporter activity"/>
    <property type="evidence" value="ECO:0007669"/>
    <property type="project" value="InterPro"/>
</dbReference>
<dbReference type="Gene3D" id="1.20.1250.20">
    <property type="entry name" value="MFS general substrate transporter like domains"/>
    <property type="match status" value="2"/>
</dbReference>
<keyword evidence="3" id="KW-1003">Cell membrane</keyword>
<dbReference type="RefSeq" id="WP_406832318.1">
    <property type="nucleotide sequence ID" value="NZ_CP157483.1"/>
</dbReference>
<dbReference type="InterPro" id="IPR011701">
    <property type="entry name" value="MFS"/>
</dbReference>
<dbReference type="Pfam" id="PF07690">
    <property type="entry name" value="MFS_1"/>
    <property type="match status" value="2"/>
</dbReference>
<feature type="transmembrane region" description="Helical" evidence="7">
    <location>
        <begin position="384"/>
        <end position="403"/>
    </location>
</feature>
<dbReference type="InterPro" id="IPR020846">
    <property type="entry name" value="MFS_dom"/>
</dbReference>
<feature type="transmembrane region" description="Helical" evidence="7">
    <location>
        <begin position="359"/>
        <end position="378"/>
    </location>
</feature>
<dbReference type="EMBL" id="CP157483">
    <property type="protein sequence ID" value="XBO44835.1"/>
    <property type="molecule type" value="Genomic_DNA"/>
</dbReference>
<keyword evidence="2" id="KW-0813">Transport</keyword>
<name>A0AAU7JWY0_9MICO</name>
<comment type="subcellular location">
    <subcellularLocation>
        <location evidence="1">Cell membrane</location>
        <topology evidence="1">Multi-pass membrane protein</topology>
    </subcellularLocation>
</comment>
<dbReference type="SUPFAM" id="SSF103473">
    <property type="entry name" value="MFS general substrate transporter"/>
    <property type="match status" value="1"/>
</dbReference>
<feature type="transmembrane region" description="Helical" evidence="7">
    <location>
        <begin position="293"/>
        <end position="310"/>
    </location>
</feature>
<feature type="transmembrane region" description="Helical" evidence="7">
    <location>
        <begin position="56"/>
        <end position="81"/>
    </location>
</feature>
<evidence type="ECO:0000259" key="8">
    <source>
        <dbReference type="PROSITE" id="PS50850"/>
    </source>
</evidence>
<organism evidence="9">
    <name type="scientific">Pedococcus sp. KACC 23699</name>
    <dbReference type="NCBI Taxonomy" id="3149228"/>
    <lineage>
        <taxon>Bacteria</taxon>
        <taxon>Bacillati</taxon>
        <taxon>Actinomycetota</taxon>
        <taxon>Actinomycetes</taxon>
        <taxon>Micrococcales</taxon>
        <taxon>Intrasporangiaceae</taxon>
        <taxon>Pedococcus</taxon>
    </lineage>
</organism>
<evidence type="ECO:0000256" key="6">
    <source>
        <dbReference type="ARBA" id="ARBA00023136"/>
    </source>
</evidence>
<dbReference type="CDD" id="cd17325">
    <property type="entry name" value="MFS_MdtG_SLC18_like"/>
    <property type="match status" value="1"/>
</dbReference>
<dbReference type="AlphaFoldDB" id="A0AAU7JWY0"/>
<evidence type="ECO:0000256" key="2">
    <source>
        <dbReference type="ARBA" id="ARBA00022448"/>
    </source>
</evidence>
<protein>
    <submittedName>
        <fullName evidence="9">MFS transporter</fullName>
    </submittedName>
</protein>
<dbReference type="PANTHER" id="PTHR23517:SF2">
    <property type="entry name" value="MULTIDRUG RESISTANCE PROTEIN MDTH"/>
    <property type="match status" value="1"/>
</dbReference>
<dbReference type="PANTHER" id="PTHR23517">
    <property type="entry name" value="RESISTANCE PROTEIN MDTM, PUTATIVE-RELATED-RELATED"/>
    <property type="match status" value="1"/>
</dbReference>
<evidence type="ECO:0000256" key="3">
    <source>
        <dbReference type="ARBA" id="ARBA00022475"/>
    </source>
</evidence>
<gene>
    <name evidence="9" type="ORF">ABEG17_05700</name>
</gene>
<evidence type="ECO:0000313" key="9">
    <source>
        <dbReference type="EMBL" id="XBO44835.1"/>
    </source>
</evidence>
<dbReference type="InterPro" id="IPR036259">
    <property type="entry name" value="MFS_trans_sf"/>
</dbReference>
<evidence type="ECO:0000256" key="4">
    <source>
        <dbReference type="ARBA" id="ARBA00022692"/>
    </source>
</evidence>
<proteinExistence type="predicted"/>
<evidence type="ECO:0000256" key="7">
    <source>
        <dbReference type="SAM" id="Phobius"/>
    </source>
</evidence>
<reference evidence="9" key="1">
    <citation type="submission" date="2024-05" db="EMBL/GenBank/DDBJ databases">
        <authorList>
            <person name="Kim S."/>
            <person name="Heo J."/>
            <person name="Choi H."/>
            <person name="Choi Y."/>
            <person name="Kwon S.-W."/>
            <person name="Kim Y."/>
        </authorList>
    </citation>
    <scope>NUCLEOTIDE SEQUENCE</scope>
    <source>
        <strain evidence="9">KACC 23699</strain>
    </source>
</reference>
<accession>A0AAU7JWY0</accession>
<feature type="transmembrane region" description="Helical" evidence="7">
    <location>
        <begin position="316"/>
        <end position="338"/>
    </location>
</feature>
<evidence type="ECO:0000256" key="5">
    <source>
        <dbReference type="ARBA" id="ARBA00022989"/>
    </source>
</evidence>
<feature type="transmembrane region" description="Helical" evidence="7">
    <location>
        <begin position="267"/>
        <end position="286"/>
    </location>
</feature>
<feature type="transmembrane region" description="Helical" evidence="7">
    <location>
        <begin position="93"/>
        <end position="110"/>
    </location>
</feature>
<dbReference type="InterPro" id="IPR050171">
    <property type="entry name" value="MFS_Transporters"/>
</dbReference>
<feature type="domain" description="Major facilitator superfamily (MFS) profile" evidence="8">
    <location>
        <begin position="27"/>
        <end position="407"/>
    </location>
</feature>
<sequence>MTDSSPRRDPGPHSGETAVGAFSLRAIAVPAFGPTVLAAVGQGAVLPVMVLRARELGATVTMAAAMVALVGFAQLLAALPAGAIVSRIGETRALMGAALVEMAAMLAGAFAPSLWVFALATAAIGLEAAVFNLARQAYLTDAVPLGMRARALSTLGGVNRIGLFIGPFVGALAVHQGGIRAAYLVATVGAFSAFLLVALGPDLTAHHEAAAVQRSGASVWSVLGVHRRTLLTLGSGILVIAGARACRTSVLPLYAESIGISASDTSLVFGIAGAVDMLLFYPAGIVMDRWGRAWIAVPTVLVLGVGMMLLPLTHTIVAMTGVAMLMALGNGIGSGIVMTLGADAAPPESRPQFLGGWRLMADLGGTAGPLLVGGIALVAPLAAAIVTVGALSFLGGGWLAYWVPRFDPVRRRG</sequence>